<dbReference type="InterPro" id="IPR006073">
    <property type="entry name" value="GTP-bd"/>
</dbReference>
<dbReference type="Gene3D" id="3.40.50.300">
    <property type="entry name" value="P-loop containing nucleotide triphosphate hydrolases"/>
    <property type="match status" value="1"/>
</dbReference>
<keyword evidence="4" id="KW-0342">GTP-binding</keyword>
<dbReference type="AlphaFoldDB" id="A0A061J7D2"/>
<keyword evidence="6" id="KW-1133">Transmembrane helix</keyword>
<feature type="region of interest" description="Disordered" evidence="5">
    <location>
        <begin position="420"/>
        <end position="479"/>
    </location>
</feature>
<feature type="region of interest" description="Disordered" evidence="5">
    <location>
        <begin position="1"/>
        <end position="28"/>
    </location>
</feature>
<evidence type="ECO:0000256" key="6">
    <source>
        <dbReference type="SAM" id="Phobius"/>
    </source>
</evidence>
<dbReference type="SUPFAM" id="SSF52540">
    <property type="entry name" value="P-loop containing nucleoside triphosphate hydrolases"/>
    <property type="match status" value="1"/>
</dbReference>
<evidence type="ECO:0000256" key="3">
    <source>
        <dbReference type="ARBA" id="ARBA00022842"/>
    </source>
</evidence>
<accession>A0A061J7D2</accession>
<keyword evidence="1" id="KW-0479">Metal-binding</keyword>
<dbReference type="OrthoDB" id="391988at2759"/>
<dbReference type="PANTHER" id="PTHR11649:SF72">
    <property type="entry name" value="G DOMAIN-CONTAINING PROTEIN"/>
    <property type="match status" value="1"/>
</dbReference>
<name>A0A061J7D2_TRYRA</name>
<evidence type="ECO:0000259" key="7">
    <source>
        <dbReference type="Pfam" id="PF01926"/>
    </source>
</evidence>
<dbReference type="InterPro" id="IPR030393">
    <property type="entry name" value="G_ENGB_dom"/>
</dbReference>
<evidence type="ECO:0000256" key="4">
    <source>
        <dbReference type="ARBA" id="ARBA00023134"/>
    </source>
</evidence>
<dbReference type="GO" id="GO:0046872">
    <property type="term" value="F:metal ion binding"/>
    <property type="evidence" value="ECO:0007669"/>
    <property type="project" value="UniProtKB-KW"/>
</dbReference>
<keyword evidence="2" id="KW-0547">Nucleotide-binding</keyword>
<evidence type="ECO:0000256" key="2">
    <source>
        <dbReference type="ARBA" id="ARBA00022741"/>
    </source>
</evidence>
<protein>
    <recommendedName>
        <fullName evidence="7">G domain-containing protein</fullName>
    </recommendedName>
</protein>
<proteinExistence type="predicted"/>
<dbReference type="GO" id="GO:0005525">
    <property type="term" value="F:GTP binding"/>
    <property type="evidence" value="ECO:0007669"/>
    <property type="project" value="UniProtKB-KW"/>
</dbReference>
<organism evidence="8 9">
    <name type="scientific">Trypanosoma rangeli SC58</name>
    <dbReference type="NCBI Taxonomy" id="429131"/>
    <lineage>
        <taxon>Eukaryota</taxon>
        <taxon>Discoba</taxon>
        <taxon>Euglenozoa</taxon>
        <taxon>Kinetoplastea</taxon>
        <taxon>Metakinetoplastina</taxon>
        <taxon>Trypanosomatida</taxon>
        <taxon>Trypanosomatidae</taxon>
        <taxon>Trypanosoma</taxon>
        <taxon>Herpetosoma</taxon>
    </lineage>
</organism>
<evidence type="ECO:0000313" key="9">
    <source>
        <dbReference type="Proteomes" id="UP000031737"/>
    </source>
</evidence>
<keyword evidence="3" id="KW-0460">Magnesium</keyword>
<dbReference type="Pfam" id="PF01926">
    <property type="entry name" value="MMR_HSR1"/>
    <property type="match status" value="1"/>
</dbReference>
<dbReference type="InterPro" id="IPR027417">
    <property type="entry name" value="P-loop_NTPase"/>
</dbReference>
<dbReference type="PANTHER" id="PTHR11649">
    <property type="entry name" value="MSS1/TRME-RELATED GTP-BINDING PROTEIN"/>
    <property type="match status" value="1"/>
</dbReference>
<comment type="caution">
    <text evidence="8">The sequence shown here is derived from an EMBL/GenBank/DDBJ whole genome shotgun (WGS) entry which is preliminary data.</text>
</comment>
<dbReference type="CDD" id="cd01876">
    <property type="entry name" value="YihA_EngB"/>
    <property type="match status" value="1"/>
</dbReference>
<keyword evidence="6" id="KW-0812">Transmembrane</keyword>
<evidence type="ECO:0000256" key="1">
    <source>
        <dbReference type="ARBA" id="ARBA00022723"/>
    </source>
</evidence>
<feature type="compositionally biased region" description="Basic and acidic residues" evidence="5">
    <location>
        <begin position="699"/>
        <end position="709"/>
    </location>
</feature>
<evidence type="ECO:0000256" key="5">
    <source>
        <dbReference type="SAM" id="MobiDB-lite"/>
    </source>
</evidence>
<evidence type="ECO:0000313" key="8">
    <source>
        <dbReference type="EMBL" id="ESL10250.1"/>
    </source>
</evidence>
<feature type="compositionally biased region" description="Low complexity" evidence="5">
    <location>
        <begin position="455"/>
        <end position="470"/>
    </location>
</feature>
<gene>
    <name evidence="8" type="ORF">TRSC58_02020</name>
</gene>
<dbReference type="Proteomes" id="UP000031737">
    <property type="component" value="Unassembled WGS sequence"/>
</dbReference>
<reference evidence="8 9" key="1">
    <citation type="submission" date="2013-07" db="EMBL/GenBank/DDBJ databases">
        <authorList>
            <person name="Stoco P.H."/>
            <person name="Wagner G."/>
            <person name="Gerber A."/>
            <person name="Zaha A."/>
            <person name="Thompson C."/>
            <person name="Bartholomeu D.C."/>
            <person name="Luckemeyer D.D."/>
            <person name="Bahia D."/>
            <person name="Loreto E."/>
            <person name="Prestes E.B."/>
            <person name="Lima F.M."/>
            <person name="Rodrigues-Luiz G."/>
            <person name="Vallejo G.A."/>
            <person name="Filho J.F."/>
            <person name="Monteiro K.M."/>
            <person name="Tyler K.M."/>
            <person name="de Almeida L.G."/>
            <person name="Ortiz M.F."/>
            <person name="Siervo M.A."/>
            <person name="de Moraes M.H."/>
            <person name="Cunha O.L."/>
            <person name="Mendonca-Neto R."/>
            <person name="Silva R."/>
            <person name="Teixeira S.M."/>
            <person name="Murta S.M."/>
            <person name="Sincero T.C."/>
            <person name="Mendes T.A."/>
            <person name="Urmenyi T.P."/>
            <person name="Silva V.G."/>
            <person name="da Rocha W.D."/>
            <person name="Andersson B."/>
            <person name="Romanha A.J."/>
            <person name="Steindel M."/>
            <person name="de Vasconcelos A.T."/>
            <person name="Grisard E.C."/>
        </authorList>
    </citation>
    <scope>NUCLEOTIDE SEQUENCE [LARGE SCALE GENOMIC DNA]</scope>
    <source>
        <strain evidence="8 9">SC58</strain>
    </source>
</reference>
<keyword evidence="9" id="KW-1185">Reference proteome</keyword>
<keyword evidence="6" id="KW-0472">Membrane</keyword>
<dbReference type="EMBL" id="AUPL01002020">
    <property type="protein sequence ID" value="ESL10250.1"/>
    <property type="molecule type" value="Genomic_DNA"/>
</dbReference>
<feature type="transmembrane region" description="Helical" evidence="6">
    <location>
        <begin position="44"/>
        <end position="68"/>
    </location>
</feature>
<sequence>MRRKGGPRMQSPSPHLDTHTHTHTHRGRDVNTAYARRCSIQQGLSIIIIILFNICAFIFFFGLFFFLLTSQGGFPQMWWTLRLLQRETGAASLPSLTESCVTRQLTTKNVRRPKKVQQQMWMDRMKKRRRERAMMIAAHEEAQKASMSSPTLNGRDVIMAQLANEIFSRGHKHVCCATNISFVPDGNPAMPEVALAGRGNVGKTSLLRSLFRASREVGRSNVKLRRDAMNFFNVGGGVFNVVDLPGFGGTSVPWSTVLQHAVLLRNFVQYRPSLKMLYYCMDVHYKHGVYIQDIDVLRFLSKEVPNFTIVLTKGDQLDTTASKDAFRLEDVRKELLFHDITHPVLVTSAYHMGGIDALRFDMVMNCMHTIPTERLTLTEAKRLSERLLSQRELGTVRQLDLPPTQLQEELMAWEVELRQERDAEEEGSGNGSSGGAAETTGNDVVSAGNLGDSQPSVPSNSNHSHNNKNSAGGERASAAMVGAPSSVSFNAVLDPDRDVAFGSLCKKVTNTAMMKYVRQTSPWRNPLVWPANVIPTKHPKSNIMRCPEDPHNPYLTQAHFVCPRADMFFRRPNVGVRRASNKGRYESDRPLAFIMKPYTMPYFPDIVDVNMHPLPWTFLGSREAYYEMSGGRQLGVRLRHYATAGEVRPLAENPAPTEPELTKELQALERARYGAPIAMLRPPEKAHKEEFSAPLVLDADAKDHETVDG</sequence>
<feature type="domain" description="G" evidence="7">
    <location>
        <begin position="192"/>
        <end position="313"/>
    </location>
</feature>
<feature type="region of interest" description="Disordered" evidence="5">
    <location>
        <begin position="684"/>
        <end position="709"/>
    </location>
</feature>
<dbReference type="VEuPathDB" id="TriTrypDB:TRSC58_02020"/>